<keyword evidence="2" id="KW-1185">Reference proteome</keyword>
<protein>
    <submittedName>
        <fullName evidence="1">Uncharacterized protein</fullName>
    </submittedName>
</protein>
<dbReference type="EMBL" id="KY630187">
    <property type="protein sequence ID" value="AQW88573.1"/>
    <property type="molecule type" value="Genomic_DNA"/>
</dbReference>
<dbReference type="Proteomes" id="UP000221837">
    <property type="component" value="Genome"/>
</dbReference>
<accession>A0A1S6UA11</accession>
<reference evidence="1" key="1">
    <citation type="submission" date="2017-02" db="EMBL/GenBank/DDBJ databases">
        <title>Genome sequence of Serratia marcescens phage BF.</title>
        <authorList>
            <person name="Casey E."/>
            <person name="Fitzgerald B."/>
            <person name="Mahony J."/>
            <person name="Lugli G."/>
            <person name="Ventura M."/>
            <person name="van Sinderen D."/>
        </authorList>
    </citation>
    <scope>NUCLEOTIDE SEQUENCE [LARGE SCALE GENOMIC DNA]</scope>
</reference>
<gene>
    <name evidence="1" type="ORF">BF_0048</name>
</gene>
<evidence type="ECO:0000313" key="1">
    <source>
        <dbReference type="EMBL" id="AQW88573.1"/>
    </source>
</evidence>
<sequence length="195" mass="22937">MQEYKILTDIASELYKIRNKTIEYSVSDGIAASLWPERKPFTSYTFKVSGPLETYTSKYYKFVLSSMHHSENAVAFAELCTLEVCFDTAWYINSIDHHRGRISLNNVNMDVLSICHDSTDNSAMIVLRDEVITEEWLFQLMTKFDIPFYEDVLVLNSIRTDLFKFPYNVSFCIRYSKEHLQNFLFKIKDFLHDQS</sequence>
<proteinExistence type="predicted"/>
<dbReference type="OrthoDB" id="35324at10239"/>
<evidence type="ECO:0000313" key="2">
    <source>
        <dbReference type="Proteomes" id="UP000221837"/>
    </source>
</evidence>
<name>A0A1S6UA11_9CAUD</name>
<organism evidence="1 2">
    <name type="scientific">Serratia phage BF</name>
    <dbReference type="NCBI Taxonomy" id="1962671"/>
    <lineage>
        <taxon>Viruses</taxon>
        <taxon>Duplodnaviria</taxon>
        <taxon>Heunggongvirae</taxon>
        <taxon>Uroviricota</taxon>
        <taxon>Caudoviricetes</taxon>
        <taxon>Eneladusvirus</taxon>
        <taxon>Eneladusvirus BF</taxon>
    </lineage>
</organism>